<evidence type="ECO:0000313" key="3">
    <source>
        <dbReference type="Proteomes" id="UP001321749"/>
    </source>
</evidence>
<sequence length="350" mass="37874">MAAAVAVPLSAINNQLGGVLPPSALAQHNPRHGRSRGMSFKGRGRRYSVVEERDTSIAKALMFVIKRAIQEEEAKEDAEEEEDGNSNSEYLVANSEGWIPLSSVLAHHRISEHSTTLSDVQRIISNAVKPRFQLRQTPNDPSPSWEISRISTSKEGSPHSAATSPIPTGDKLTPDSPDLPEFVIYETSYQRYPLLLTLGGITRAPGGSRYHSFVPVVADRDGSADARQNSEPGSFGAAASSAAEISIYIHLPTALLETAAGSKIEWYRSENGQAVITTADEVPKSLWRRVVARRPDVGVVFEDGEVRKDLPAGLRGKAAKGKGRKADRNNLKRAGSGEESDSVSEEAIEE</sequence>
<dbReference type="GO" id="GO:0016740">
    <property type="term" value="F:transferase activity"/>
    <property type="evidence" value="ECO:0007669"/>
    <property type="project" value="InterPro"/>
</dbReference>
<feature type="region of interest" description="Disordered" evidence="1">
    <location>
        <begin position="131"/>
        <end position="175"/>
    </location>
</feature>
<reference evidence="2" key="1">
    <citation type="journal article" date="2023" name="Mol. Phylogenet. Evol.">
        <title>Genome-scale phylogeny and comparative genomics of the fungal order Sordariales.</title>
        <authorList>
            <person name="Hensen N."/>
            <person name="Bonometti L."/>
            <person name="Westerberg I."/>
            <person name="Brannstrom I.O."/>
            <person name="Guillou S."/>
            <person name="Cros-Aarteil S."/>
            <person name="Calhoun S."/>
            <person name="Haridas S."/>
            <person name="Kuo A."/>
            <person name="Mondo S."/>
            <person name="Pangilinan J."/>
            <person name="Riley R."/>
            <person name="LaButti K."/>
            <person name="Andreopoulos B."/>
            <person name="Lipzen A."/>
            <person name="Chen C."/>
            <person name="Yan M."/>
            <person name="Daum C."/>
            <person name="Ng V."/>
            <person name="Clum A."/>
            <person name="Steindorff A."/>
            <person name="Ohm R.A."/>
            <person name="Martin F."/>
            <person name="Silar P."/>
            <person name="Natvig D.O."/>
            <person name="Lalanne C."/>
            <person name="Gautier V."/>
            <person name="Ament-Velasquez S.L."/>
            <person name="Kruys A."/>
            <person name="Hutchinson M.I."/>
            <person name="Powell A.J."/>
            <person name="Barry K."/>
            <person name="Miller A.N."/>
            <person name="Grigoriev I.V."/>
            <person name="Debuchy R."/>
            <person name="Gladieux P."/>
            <person name="Hiltunen Thoren M."/>
            <person name="Johannesson H."/>
        </authorList>
    </citation>
    <scope>NUCLEOTIDE SEQUENCE</scope>
    <source>
        <strain evidence="2">PSN324</strain>
    </source>
</reference>
<feature type="compositionally biased region" description="Polar residues" evidence="1">
    <location>
        <begin position="149"/>
        <end position="166"/>
    </location>
</feature>
<protein>
    <recommendedName>
        <fullName evidence="4">HTH La-type RNA-binding domain-containing protein</fullName>
    </recommendedName>
</protein>
<organism evidence="2 3">
    <name type="scientific">Cladorrhinum samala</name>
    <dbReference type="NCBI Taxonomy" id="585594"/>
    <lineage>
        <taxon>Eukaryota</taxon>
        <taxon>Fungi</taxon>
        <taxon>Dikarya</taxon>
        <taxon>Ascomycota</taxon>
        <taxon>Pezizomycotina</taxon>
        <taxon>Sordariomycetes</taxon>
        <taxon>Sordariomycetidae</taxon>
        <taxon>Sordariales</taxon>
        <taxon>Podosporaceae</taxon>
        <taxon>Cladorrhinum</taxon>
    </lineage>
</organism>
<keyword evidence="3" id="KW-1185">Reference proteome</keyword>
<proteinExistence type="predicted"/>
<feature type="compositionally biased region" description="Acidic residues" evidence="1">
    <location>
        <begin position="338"/>
        <end position="350"/>
    </location>
</feature>
<dbReference type="AlphaFoldDB" id="A0AAV9I003"/>
<dbReference type="InterPro" id="IPR002745">
    <property type="entry name" value="Ptrans_KptA/Tpt1"/>
</dbReference>
<reference evidence="2" key="2">
    <citation type="submission" date="2023-06" db="EMBL/GenBank/DDBJ databases">
        <authorList>
            <consortium name="Lawrence Berkeley National Laboratory"/>
            <person name="Mondo S.J."/>
            <person name="Hensen N."/>
            <person name="Bonometti L."/>
            <person name="Westerberg I."/>
            <person name="Brannstrom I.O."/>
            <person name="Guillou S."/>
            <person name="Cros-Aarteil S."/>
            <person name="Calhoun S."/>
            <person name="Haridas S."/>
            <person name="Kuo A."/>
            <person name="Pangilinan J."/>
            <person name="Riley R."/>
            <person name="Labutti K."/>
            <person name="Andreopoulos B."/>
            <person name="Lipzen A."/>
            <person name="Chen C."/>
            <person name="Yanf M."/>
            <person name="Daum C."/>
            <person name="Ng V."/>
            <person name="Clum A."/>
            <person name="Steindorff A."/>
            <person name="Ohm R."/>
            <person name="Martin F."/>
            <person name="Silar P."/>
            <person name="Natvig D."/>
            <person name="Lalanne C."/>
            <person name="Gautier V."/>
            <person name="Ament-Velasquez S.L."/>
            <person name="Kruys A."/>
            <person name="Hutchinson M.I."/>
            <person name="Powell A.J."/>
            <person name="Barry K."/>
            <person name="Miller A.N."/>
            <person name="Grigoriev I.V."/>
            <person name="Debuchy R."/>
            <person name="Gladieux P."/>
            <person name="Thoren M.H."/>
            <person name="Johannesson H."/>
        </authorList>
    </citation>
    <scope>NUCLEOTIDE SEQUENCE</scope>
    <source>
        <strain evidence="2">PSN324</strain>
    </source>
</reference>
<dbReference type="EMBL" id="MU864942">
    <property type="protein sequence ID" value="KAK4465118.1"/>
    <property type="molecule type" value="Genomic_DNA"/>
</dbReference>
<dbReference type="Proteomes" id="UP001321749">
    <property type="component" value="Unassembled WGS sequence"/>
</dbReference>
<comment type="caution">
    <text evidence="2">The sequence shown here is derived from an EMBL/GenBank/DDBJ whole genome shotgun (WGS) entry which is preliminary data.</text>
</comment>
<evidence type="ECO:0008006" key="4">
    <source>
        <dbReference type="Google" id="ProtNLM"/>
    </source>
</evidence>
<dbReference type="Pfam" id="PF01885">
    <property type="entry name" value="PTS_2-RNA"/>
    <property type="match status" value="1"/>
</dbReference>
<evidence type="ECO:0000313" key="2">
    <source>
        <dbReference type="EMBL" id="KAK4465118.1"/>
    </source>
</evidence>
<feature type="region of interest" description="Disordered" evidence="1">
    <location>
        <begin position="311"/>
        <end position="350"/>
    </location>
</feature>
<evidence type="ECO:0000256" key="1">
    <source>
        <dbReference type="SAM" id="MobiDB-lite"/>
    </source>
</evidence>
<name>A0AAV9I003_9PEZI</name>
<accession>A0AAV9I003</accession>
<gene>
    <name evidence="2" type="ORF">QBC42DRAFT_315366</name>
</gene>